<gene>
    <name evidence="2" type="ORF">ES288_A12G182200v1</name>
</gene>
<sequence length="100" mass="11436">MTQTIKTLAQILAHYLKHFQQTKKPSHQSFQPPLPPQPWSPRAPPCLLASQPPAFHASDTCNQIKYNNREHAEEINSKKTKKNRNRELLNLAIKAESLSL</sequence>
<name>A0A5D2EAS7_GOSDA</name>
<feature type="compositionally biased region" description="Pro residues" evidence="1">
    <location>
        <begin position="32"/>
        <end position="44"/>
    </location>
</feature>
<keyword evidence="3" id="KW-1185">Reference proteome</keyword>
<dbReference type="EMBL" id="CM017699">
    <property type="protein sequence ID" value="TYG90440.1"/>
    <property type="molecule type" value="Genomic_DNA"/>
</dbReference>
<reference evidence="2 3" key="1">
    <citation type="submission" date="2019-06" db="EMBL/GenBank/DDBJ databases">
        <title>WGS assembly of Gossypium darwinii.</title>
        <authorList>
            <person name="Chen Z.J."/>
            <person name="Sreedasyam A."/>
            <person name="Ando A."/>
            <person name="Song Q."/>
            <person name="De L."/>
            <person name="Hulse-Kemp A."/>
            <person name="Ding M."/>
            <person name="Ye W."/>
            <person name="Kirkbride R."/>
            <person name="Jenkins J."/>
            <person name="Plott C."/>
            <person name="Lovell J."/>
            <person name="Lin Y.-M."/>
            <person name="Vaughn R."/>
            <person name="Liu B."/>
            <person name="Li W."/>
            <person name="Simpson S."/>
            <person name="Scheffler B."/>
            <person name="Saski C."/>
            <person name="Grover C."/>
            <person name="Hu G."/>
            <person name="Conover J."/>
            <person name="Carlson J."/>
            <person name="Shu S."/>
            <person name="Boston L."/>
            <person name="Williams M."/>
            <person name="Peterson D."/>
            <person name="Mcgee K."/>
            <person name="Jones D."/>
            <person name="Wendel J."/>
            <person name="Stelly D."/>
            <person name="Grimwood J."/>
            <person name="Schmutz J."/>
        </authorList>
    </citation>
    <scope>NUCLEOTIDE SEQUENCE [LARGE SCALE GENOMIC DNA]</scope>
    <source>
        <strain evidence="2">1808015.09</strain>
    </source>
</reference>
<evidence type="ECO:0000313" key="3">
    <source>
        <dbReference type="Proteomes" id="UP000323506"/>
    </source>
</evidence>
<accession>A0A5D2EAS7</accession>
<protein>
    <submittedName>
        <fullName evidence="2">Uncharacterized protein</fullName>
    </submittedName>
</protein>
<evidence type="ECO:0000313" key="2">
    <source>
        <dbReference type="EMBL" id="TYG90440.1"/>
    </source>
</evidence>
<organism evidence="2 3">
    <name type="scientific">Gossypium darwinii</name>
    <name type="common">Darwin's cotton</name>
    <name type="synonym">Gossypium barbadense var. darwinii</name>
    <dbReference type="NCBI Taxonomy" id="34276"/>
    <lineage>
        <taxon>Eukaryota</taxon>
        <taxon>Viridiplantae</taxon>
        <taxon>Streptophyta</taxon>
        <taxon>Embryophyta</taxon>
        <taxon>Tracheophyta</taxon>
        <taxon>Spermatophyta</taxon>
        <taxon>Magnoliopsida</taxon>
        <taxon>eudicotyledons</taxon>
        <taxon>Gunneridae</taxon>
        <taxon>Pentapetalae</taxon>
        <taxon>rosids</taxon>
        <taxon>malvids</taxon>
        <taxon>Malvales</taxon>
        <taxon>Malvaceae</taxon>
        <taxon>Malvoideae</taxon>
        <taxon>Gossypium</taxon>
    </lineage>
</organism>
<feature type="region of interest" description="Disordered" evidence="1">
    <location>
        <begin position="22"/>
        <end position="44"/>
    </location>
</feature>
<dbReference type="AlphaFoldDB" id="A0A5D2EAS7"/>
<dbReference type="Proteomes" id="UP000323506">
    <property type="component" value="Chromosome A12"/>
</dbReference>
<evidence type="ECO:0000256" key="1">
    <source>
        <dbReference type="SAM" id="MobiDB-lite"/>
    </source>
</evidence>
<proteinExistence type="predicted"/>